<accession>A0A183H1T6</accession>
<sequence length="82" mass="9269">MTCVHTLTVIPNCEKSVLGQVKGQAPSDVNHPHLKTSANRYTVTAYCSTEYCSSVKHCIEVFVHKLGERESFRDRTEFQPKV</sequence>
<dbReference type="Proteomes" id="UP000242913">
    <property type="component" value="Unassembled WGS sequence"/>
</dbReference>
<organism evidence="3">
    <name type="scientific">Onchocerca flexuosa</name>
    <dbReference type="NCBI Taxonomy" id="387005"/>
    <lineage>
        <taxon>Eukaryota</taxon>
        <taxon>Metazoa</taxon>
        <taxon>Ecdysozoa</taxon>
        <taxon>Nematoda</taxon>
        <taxon>Chromadorea</taxon>
        <taxon>Rhabditida</taxon>
        <taxon>Spirurina</taxon>
        <taxon>Spiruromorpha</taxon>
        <taxon>Filarioidea</taxon>
        <taxon>Onchocercidae</taxon>
        <taxon>Onchocerca</taxon>
    </lineage>
</organism>
<evidence type="ECO:0000313" key="1">
    <source>
        <dbReference type="EMBL" id="OZC04876.1"/>
    </source>
</evidence>
<gene>
    <name evidence="1" type="ORF">X798_08146</name>
</gene>
<protein>
    <submittedName>
        <fullName evidence="3">ELL domain-containing protein</fullName>
    </submittedName>
</protein>
<reference evidence="3" key="2">
    <citation type="submission" date="2016-06" db="UniProtKB">
        <authorList>
            <consortium name="WormBaseParasite"/>
        </authorList>
    </citation>
    <scope>IDENTIFICATION</scope>
</reference>
<keyword evidence="2" id="KW-1185">Reference proteome</keyword>
<dbReference type="EMBL" id="KZ271567">
    <property type="protein sequence ID" value="OZC04876.1"/>
    <property type="molecule type" value="Genomic_DNA"/>
</dbReference>
<proteinExistence type="predicted"/>
<evidence type="ECO:0000313" key="2">
    <source>
        <dbReference type="Proteomes" id="UP000242913"/>
    </source>
</evidence>
<dbReference type="AlphaFoldDB" id="A0A183H1T6"/>
<dbReference type="WBParaSite" id="OFLC_0000144501-mRNA-1">
    <property type="protein sequence ID" value="OFLC_0000144501-mRNA-1"/>
    <property type="gene ID" value="OFLC_0000144501"/>
</dbReference>
<name>A0A183H1T6_9BILA</name>
<evidence type="ECO:0000313" key="3">
    <source>
        <dbReference type="WBParaSite" id="OFLC_0000144501-mRNA-1"/>
    </source>
</evidence>
<reference evidence="1 2" key="1">
    <citation type="submission" date="2015-12" db="EMBL/GenBank/DDBJ databases">
        <title>Draft genome of the nematode, Onchocerca flexuosa.</title>
        <authorList>
            <person name="Mitreva M."/>
        </authorList>
    </citation>
    <scope>NUCLEOTIDE SEQUENCE [LARGE SCALE GENOMIC DNA]</scope>
    <source>
        <strain evidence="1">Red Deer</strain>
    </source>
</reference>